<protein>
    <submittedName>
        <fullName evidence="1">Haloacid dehalogenase</fullName>
    </submittedName>
</protein>
<dbReference type="PATRIC" id="fig|1938.3.peg.4089"/>
<accession>A0A0J7ZE98</accession>
<dbReference type="OrthoDB" id="9781769at2"/>
<dbReference type="InterPro" id="IPR050155">
    <property type="entry name" value="HAD-like_hydrolase_sf"/>
</dbReference>
<dbReference type="RefSeq" id="WP_048581568.1">
    <property type="nucleotide sequence ID" value="NZ_LFNT01000013.1"/>
</dbReference>
<dbReference type="InterPro" id="IPR036412">
    <property type="entry name" value="HAD-like_sf"/>
</dbReference>
<sequence length="230" mass="24415">MGLIILWDIDHTLIDNAGVSKEIYAAAFTALAGEPPKRAAVTEGRTDHLIMREMFLRNGLSEPDWADAEAALTGAGRERLGDLRERGKPLPGVREALKAAASREDWVSSVLTGNIAANARVKLSAFGLDTLVDLEVGAYGADAIERSALVDVARRRIRDHRALPEDTPVVLVGDTPRDVEAALVSDAHVIAVATGVHGQPELTAAGAATVLPDLTDTIGLLGLLENLTHR</sequence>
<dbReference type="InterPro" id="IPR023214">
    <property type="entry name" value="HAD_sf"/>
</dbReference>
<dbReference type="GO" id="GO:0006281">
    <property type="term" value="P:DNA repair"/>
    <property type="evidence" value="ECO:0007669"/>
    <property type="project" value="TreeGrafter"/>
</dbReference>
<dbReference type="PANTHER" id="PTHR43434">
    <property type="entry name" value="PHOSPHOGLYCOLATE PHOSPHATASE"/>
    <property type="match status" value="1"/>
</dbReference>
<dbReference type="SFLD" id="SFLDG01129">
    <property type="entry name" value="C1.5:_HAD__Beta-PGM__Phosphata"/>
    <property type="match status" value="1"/>
</dbReference>
<dbReference type="Proteomes" id="UP000037432">
    <property type="component" value="Unassembled WGS sequence"/>
</dbReference>
<dbReference type="Gene3D" id="3.40.50.1000">
    <property type="entry name" value="HAD superfamily/HAD-like"/>
    <property type="match status" value="1"/>
</dbReference>
<evidence type="ECO:0000313" key="1">
    <source>
        <dbReference type="EMBL" id="KMS74446.1"/>
    </source>
</evidence>
<dbReference type="PANTHER" id="PTHR43434:SF1">
    <property type="entry name" value="PHOSPHOGLYCOLATE PHOSPHATASE"/>
    <property type="match status" value="1"/>
</dbReference>
<dbReference type="InterPro" id="IPR023198">
    <property type="entry name" value="PGP-like_dom2"/>
</dbReference>
<dbReference type="SUPFAM" id="SSF56784">
    <property type="entry name" value="HAD-like"/>
    <property type="match status" value="1"/>
</dbReference>
<evidence type="ECO:0000313" key="2">
    <source>
        <dbReference type="Proteomes" id="UP000037432"/>
    </source>
</evidence>
<dbReference type="GO" id="GO:0008967">
    <property type="term" value="F:phosphoglycolate phosphatase activity"/>
    <property type="evidence" value="ECO:0007669"/>
    <property type="project" value="TreeGrafter"/>
</dbReference>
<comment type="caution">
    <text evidence="1">The sequence shown here is derived from an EMBL/GenBank/DDBJ whole genome shotgun (WGS) entry which is preliminary data.</text>
</comment>
<name>A0A0J7ZE98_STRVR</name>
<organism evidence="1 2">
    <name type="scientific">Streptomyces viridochromogenes</name>
    <dbReference type="NCBI Taxonomy" id="1938"/>
    <lineage>
        <taxon>Bacteria</taxon>
        <taxon>Bacillati</taxon>
        <taxon>Actinomycetota</taxon>
        <taxon>Actinomycetes</taxon>
        <taxon>Kitasatosporales</taxon>
        <taxon>Streptomycetaceae</taxon>
        <taxon>Streptomyces</taxon>
    </lineage>
</organism>
<dbReference type="EMBL" id="LFNT01000013">
    <property type="protein sequence ID" value="KMS74446.1"/>
    <property type="molecule type" value="Genomic_DNA"/>
</dbReference>
<reference evidence="1 2" key="1">
    <citation type="submission" date="2015-06" db="EMBL/GenBank/DDBJ databases">
        <authorList>
            <person name="Ju K.-S."/>
            <person name="Doroghazi J.R."/>
            <person name="Metcalf W.W."/>
        </authorList>
    </citation>
    <scope>NUCLEOTIDE SEQUENCE [LARGE SCALE GENOMIC DNA]</scope>
    <source>
        <strain evidence="1 2">NRRL 3414</strain>
    </source>
</reference>
<dbReference type="AlphaFoldDB" id="A0A0J7ZE98"/>
<gene>
    <name evidence="1" type="ORF">ACM01_14295</name>
</gene>
<dbReference type="SFLD" id="SFLDS00003">
    <property type="entry name" value="Haloacid_Dehalogenase"/>
    <property type="match status" value="1"/>
</dbReference>
<dbReference type="Gene3D" id="1.10.150.240">
    <property type="entry name" value="Putative phosphatase, domain 2"/>
    <property type="match status" value="1"/>
</dbReference>
<dbReference type="Pfam" id="PF12710">
    <property type="entry name" value="HAD"/>
    <property type="match status" value="1"/>
</dbReference>
<proteinExistence type="predicted"/>